<feature type="transmembrane region" description="Helical" evidence="19">
    <location>
        <begin position="53"/>
        <end position="74"/>
    </location>
</feature>
<protein>
    <recommendedName>
        <fullName evidence="14">Beta-glucosidase cel3A</fullName>
        <ecNumber evidence="5">3.2.1.21</ecNumber>
    </recommendedName>
    <alternativeName>
        <fullName evidence="15">Beta-D-glucoside glucohydrolase cel3A</fullName>
    </alternativeName>
    <alternativeName>
        <fullName evidence="17">Cellobiase cel3A</fullName>
    </alternativeName>
    <alternativeName>
        <fullName evidence="16">Gentiobiase cel3A</fullName>
    </alternativeName>
</protein>
<dbReference type="InterPro" id="IPR001764">
    <property type="entry name" value="Glyco_hydro_3_N"/>
</dbReference>
<evidence type="ECO:0000313" key="22">
    <source>
        <dbReference type="Proteomes" id="UP001140453"/>
    </source>
</evidence>
<dbReference type="InterPro" id="IPR036962">
    <property type="entry name" value="Glyco_hydro_3_N_sf"/>
</dbReference>
<sequence>MSAATTYQPVTASMGNGAEKTVTATGSAVAPPKSGLWTRITNKLPFLGTKRGLAVTIIAILVIIGGGLAGLAALHNRNSDGSSGAVSGSGSTTSSNAISIDAHFFGQSPAVYPSPNITGVGTWSQSFQRAQAMVANMTLDEKISLTAGSSSTTGCVGFLNPVERLQFPGMCFQDAGNGVRNTDFVSAWPSGIHMGASWNRNLSLQRAIGMGNEFRNKGVNVLLGPVVGPLGRTVTSGRIWEGIATDPYLSGALVFETVSGVQSTGVITSTKHFIGNEQESHRMPNGQTQSVSSNIDDQTMHELYLWPFQDAVHAGSGNIMCSYQRINNSYGCANSATLNGLLKTELGFQGFVVSDWNAQYTGVATALAGLDVAMPGPTSTSGTSFWGPNLTQAVTNGSVSEARIDDMITRVLASWYQLGQDQGFPSPGINMAPSLIATHPRVDARNASFKQTLLDGAIEGHVLVKNTNNTLPLNKPKVLSIFGYSATQPGQHNVDTWTFGAEPLADPLAVIAGFIGNLNYTYPQIATNGTLFCGGGSGANSAALGNGPLDALIQQAYNDDTVLLWDFKSAEPQIDGASDACVVFGNAWASEGSDRPGLHDDYTDGLIQSVAKTCNNTIVVLHNAGVRLVDQFVDNENVTALIFAHLPGQESGRALVSLLYGQTNTWGKLPYTVAHNESDYGDVLKPALAEGEFEFFPQSNFTEGVFIDYRHFDSQSIEPRYEFGFGLSYTTFNYSNLVISQNSTADTAQYPTGAIVQGGQTDLWDELVSVTADIQNTGTVNGTEIAQLYLQVPETSRPRVLRGFDKPFLNAGETASVVFVLTRRDLSVWDTVAQKWALQSGTYTVSVGASSRDLRLNGTFTHPPDSSQSFVEMSLSRRACYKCGNVGHYAEVCSSSERLCYNCKQPGHESNQCPLPRTTEAKQCYHCQGLGHVQADCPTLRLTGAGSNRCYNCNQPGHLARDCQGPRAVGVGRGAPVGRGGFQGGFGRGGFQAGRSATCYKCGGPNHFARDCQAQAMKCYACGKLGHISKECTAPGGGPLNTAGKTCYTCNQAGHIARDCPNKDTVAEPIPADVDLNAIPAPVAAPIAPAA</sequence>
<comment type="similarity">
    <text evidence="4">Belongs to the glycosyl hydrolase 3 family.</text>
</comment>
<feature type="domain" description="CCHC-type" evidence="20">
    <location>
        <begin position="924"/>
        <end position="938"/>
    </location>
</feature>
<evidence type="ECO:0000256" key="17">
    <source>
        <dbReference type="ARBA" id="ARBA00083611"/>
    </source>
</evidence>
<dbReference type="Gene3D" id="2.60.40.10">
    <property type="entry name" value="Immunoglobulins"/>
    <property type="match status" value="1"/>
</dbReference>
<dbReference type="InterPro" id="IPR002772">
    <property type="entry name" value="Glyco_hydro_3_C"/>
</dbReference>
<keyword evidence="9" id="KW-0136">Cellulose degradation</keyword>
<feature type="domain" description="CCHC-type" evidence="20">
    <location>
        <begin position="999"/>
        <end position="1012"/>
    </location>
</feature>
<dbReference type="Pfam" id="PF00933">
    <property type="entry name" value="Glyco_hydro_3"/>
    <property type="match status" value="1"/>
</dbReference>
<dbReference type="FunFam" id="4.10.60.10:FF:000012">
    <property type="entry name" value="Cellular nucleic acid-binding protein"/>
    <property type="match status" value="1"/>
</dbReference>
<keyword evidence="7" id="KW-0732">Signal</keyword>
<feature type="domain" description="CCHC-type" evidence="20">
    <location>
        <begin position="900"/>
        <end position="914"/>
    </location>
</feature>
<comment type="caution">
    <text evidence="21">The sequence shown here is derived from an EMBL/GenBank/DDBJ whole genome shotgun (WGS) entry which is preliminary data.</text>
</comment>
<dbReference type="GO" id="GO:0030245">
    <property type="term" value="P:cellulose catabolic process"/>
    <property type="evidence" value="ECO:0007669"/>
    <property type="project" value="UniProtKB-KW"/>
</dbReference>
<dbReference type="InterPro" id="IPR050288">
    <property type="entry name" value="Cellulose_deg_GH3"/>
</dbReference>
<dbReference type="Pfam" id="PF14310">
    <property type="entry name" value="Fn3-like"/>
    <property type="match status" value="1"/>
</dbReference>
<dbReference type="SMART" id="SM00343">
    <property type="entry name" value="ZnF_C2HC"/>
    <property type="match status" value="7"/>
</dbReference>
<accession>A0A9W8Z4P1</accession>
<evidence type="ECO:0000313" key="21">
    <source>
        <dbReference type="EMBL" id="KAJ4396582.1"/>
    </source>
</evidence>
<dbReference type="GO" id="GO:0003676">
    <property type="term" value="F:nucleic acid binding"/>
    <property type="evidence" value="ECO:0007669"/>
    <property type="project" value="InterPro"/>
</dbReference>
<gene>
    <name evidence="21" type="ORF">N0V93_000803</name>
</gene>
<dbReference type="InterPro" id="IPR013783">
    <property type="entry name" value="Ig-like_fold"/>
</dbReference>
<dbReference type="Proteomes" id="UP001140453">
    <property type="component" value="Unassembled WGS sequence"/>
</dbReference>
<dbReference type="InterPro" id="IPR026891">
    <property type="entry name" value="Fn3-like"/>
</dbReference>
<dbReference type="EC" id="3.2.1.21" evidence="5"/>
<dbReference type="Gene3D" id="3.20.20.300">
    <property type="entry name" value="Glycoside hydrolase, family 3, N-terminal domain"/>
    <property type="match status" value="1"/>
</dbReference>
<evidence type="ECO:0000259" key="20">
    <source>
        <dbReference type="PROSITE" id="PS50158"/>
    </source>
</evidence>
<dbReference type="PROSITE" id="PS50158">
    <property type="entry name" value="ZF_CCHC"/>
    <property type="match status" value="7"/>
</dbReference>
<dbReference type="SUPFAM" id="SSF52279">
    <property type="entry name" value="Beta-D-glucan exohydrolase, C-terminal domain"/>
    <property type="match status" value="1"/>
</dbReference>
<dbReference type="PANTHER" id="PTHR42715">
    <property type="entry name" value="BETA-GLUCOSIDASE"/>
    <property type="match status" value="1"/>
</dbReference>
<dbReference type="FunFam" id="2.60.40.10:FF:000757">
    <property type="entry name" value="Beta-glucosidase G"/>
    <property type="match status" value="1"/>
</dbReference>
<evidence type="ECO:0000256" key="9">
    <source>
        <dbReference type="ARBA" id="ARBA00023001"/>
    </source>
</evidence>
<keyword evidence="22" id="KW-1185">Reference proteome</keyword>
<dbReference type="Pfam" id="PF01915">
    <property type="entry name" value="Glyco_hydro_3_C"/>
    <property type="match status" value="1"/>
</dbReference>
<dbReference type="OrthoDB" id="416222at2759"/>
<dbReference type="FunFam" id="4.10.60.10:FF:000016">
    <property type="entry name" value="Cellular nucleic acid-binding protein"/>
    <property type="match status" value="1"/>
</dbReference>
<evidence type="ECO:0000256" key="11">
    <source>
        <dbReference type="ARBA" id="ARBA00023277"/>
    </source>
</evidence>
<evidence type="ECO:0000256" key="19">
    <source>
        <dbReference type="SAM" id="Phobius"/>
    </source>
</evidence>
<evidence type="ECO:0000256" key="16">
    <source>
        <dbReference type="ARBA" id="ARBA00083231"/>
    </source>
</evidence>
<evidence type="ECO:0000256" key="18">
    <source>
        <dbReference type="PROSITE-ProRule" id="PRU00047"/>
    </source>
</evidence>
<evidence type="ECO:0000256" key="1">
    <source>
        <dbReference type="ARBA" id="ARBA00000448"/>
    </source>
</evidence>
<dbReference type="Pfam" id="PF00098">
    <property type="entry name" value="zf-CCHC"/>
    <property type="match status" value="7"/>
</dbReference>
<dbReference type="GO" id="GO:0008270">
    <property type="term" value="F:zinc ion binding"/>
    <property type="evidence" value="ECO:0007669"/>
    <property type="project" value="UniProtKB-KW"/>
</dbReference>
<dbReference type="FunFam" id="4.10.60.10:FF:000085">
    <property type="entry name" value="Zinc knuckle nucleic acid binding protein, putative"/>
    <property type="match status" value="1"/>
</dbReference>
<dbReference type="InterPro" id="IPR036875">
    <property type="entry name" value="Znf_CCHC_sf"/>
</dbReference>
<proteinExistence type="inferred from homology"/>
<organism evidence="21 22">
    <name type="scientific">Gnomoniopsis smithogilvyi</name>
    <dbReference type="NCBI Taxonomy" id="1191159"/>
    <lineage>
        <taxon>Eukaryota</taxon>
        <taxon>Fungi</taxon>
        <taxon>Dikarya</taxon>
        <taxon>Ascomycota</taxon>
        <taxon>Pezizomycotina</taxon>
        <taxon>Sordariomycetes</taxon>
        <taxon>Sordariomycetidae</taxon>
        <taxon>Diaporthales</taxon>
        <taxon>Gnomoniaceae</taxon>
        <taxon>Gnomoniopsis</taxon>
    </lineage>
</organism>
<dbReference type="PANTHER" id="PTHR42715:SF5">
    <property type="entry name" value="BETA-GLUCOSIDASE M-RELATED"/>
    <property type="match status" value="1"/>
</dbReference>
<dbReference type="SUPFAM" id="SSF51445">
    <property type="entry name" value="(Trans)glycosidases"/>
    <property type="match status" value="1"/>
</dbReference>
<feature type="domain" description="CCHC-type" evidence="20">
    <location>
        <begin position="1047"/>
        <end position="1062"/>
    </location>
</feature>
<dbReference type="SUPFAM" id="SSF57756">
    <property type="entry name" value="Retrovirus zinc finger-like domains"/>
    <property type="match status" value="3"/>
</dbReference>
<keyword evidence="10" id="KW-0325">Glycoprotein</keyword>
<dbReference type="GO" id="GO:0005576">
    <property type="term" value="C:extracellular region"/>
    <property type="evidence" value="ECO:0007669"/>
    <property type="project" value="UniProtKB-SubCell"/>
</dbReference>
<dbReference type="AlphaFoldDB" id="A0A9W8Z4P1"/>
<keyword evidence="13" id="KW-0624">Polysaccharide degradation</keyword>
<keyword evidence="11" id="KW-0119">Carbohydrate metabolism</keyword>
<feature type="domain" description="CCHC-type" evidence="20">
    <location>
        <begin position="949"/>
        <end position="963"/>
    </location>
</feature>
<evidence type="ECO:0000256" key="5">
    <source>
        <dbReference type="ARBA" id="ARBA00012744"/>
    </source>
</evidence>
<evidence type="ECO:0000256" key="13">
    <source>
        <dbReference type="ARBA" id="ARBA00023326"/>
    </source>
</evidence>
<dbReference type="InterPro" id="IPR001878">
    <property type="entry name" value="Znf_CCHC"/>
</dbReference>
<reference evidence="21" key="1">
    <citation type="submission" date="2022-10" db="EMBL/GenBank/DDBJ databases">
        <title>Tapping the CABI collections for fungal endophytes: first genome assemblies for Collariella, Neodidymelliopsis, Ascochyta clinopodiicola, Didymella pomorum, Didymosphaeria variabile, Neocosmospora piperis and Neocucurbitaria cava.</title>
        <authorList>
            <person name="Hill R."/>
        </authorList>
    </citation>
    <scope>NUCLEOTIDE SEQUENCE</scope>
    <source>
        <strain evidence="21">IMI 355082</strain>
    </source>
</reference>
<dbReference type="SMART" id="SM01217">
    <property type="entry name" value="Fn3_like"/>
    <property type="match status" value="1"/>
</dbReference>
<dbReference type="InterPro" id="IPR036881">
    <property type="entry name" value="Glyco_hydro_3_C_sf"/>
</dbReference>
<feature type="domain" description="CCHC-type" evidence="20">
    <location>
        <begin position="880"/>
        <end position="893"/>
    </location>
</feature>
<evidence type="ECO:0000256" key="14">
    <source>
        <dbReference type="ARBA" id="ARBA00070030"/>
    </source>
</evidence>
<comment type="catalytic activity">
    <reaction evidence="1">
        <text>Hydrolysis of terminal, non-reducing beta-D-glucosyl residues with release of beta-D-glucose.</text>
        <dbReference type="EC" id="3.2.1.21"/>
    </reaction>
</comment>
<evidence type="ECO:0000256" key="2">
    <source>
        <dbReference type="ARBA" id="ARBA00004613"/>
    </source>
</evidence>
<keyword evidence="18" id="KW-0862">Zinc</keyword>
<keyword evidence="19" id="KW-0812">Transmembrane</keyword>
<dbReference type="Gene3D" id="4.10.60.10">
    <property type="entry name" value="Zinc finger, CCHC-type"/>
    <property type="match status" value="3"/>
</dbReference>
<name>A0A9W8Z4P1_9PEZI</name>
<dbReference type="GO" id="GO:0008422">
    <property type="term" value="F:beta-glucosidase activity"/>
    <property type="evidence" value="ECO:0007669"/>
    <property type="project" value="UniProtKB-EC"/>
</dbReference>
<dbReference type="EMBL" id="JAPEVB010000001">
    <property type="protein sequence ID" value="KAJ4396582.1"/>
    <property type="molecule type" value="Genomic_DNA"/>
</dbReference>
<keyword evidence="6" id="KW-0964">Secreted</keyword>
<evidence type="ECO:0000256" key="4">
    <source>
        <dbReference type="ARBA" id="ARBA00005336"/>
    </source>
</evidence>
<dbReference type="InterPro" id="IPR017853">
    <property type="entry name" value="GH"/>
</dbReference>
<evidence type="ECO:0000256" key="3">
    <source>
        <dbReference type="ARBA" id="ARBA00004987"/>
    </source>
</evidence>
<feature type="domain" description="CCHC-type" evidence="20">
    <location>
        <begin position="1018"/>
        <end position="1032"/>
    </location>
</feature>
<comment type="pathway">
    <text evidence="3">Glycan metabolism; cellulose degradation.</text>
</comment>
<keyword evidence="19" id="KW-1133">Transmembrane helix</keyword>
<dbReference type="FunFam" id="3.20.20.300:FF:000002">
    <property type="entry name" value="Probable beta-glucosidase"/>
    <property type="match status" value="1"/>
</dbReference>
<keyword evidence="18" id="KW-0479">Metal-binding</keyword>
<comment type="subcellular location">
    <subcellularLocation>
        <location evidence="2">Secreted</location>
    </subcellularLocation>
</comment>
<dbReference type="Gene3D" id="3.40.50.1700">
    <property type="entry name" value="Glycoside hydrolase family 3 C-terminal domain"/>
    <property type="match status" value="1"/>
</dbReference>
<evidence type="ECO:0000256" key="6">
    <source>
        <dbReference type="ARBA" id="ARBA00022525"/>
    </source>
</evidence>
<evidence type="ECO:0000256" key="8">
    <source>
        <dbReference type="ARBA" id="ARBA00022801"/>
    </source>
</evidence>
<keyword evidence="8" id="KW-0378">Hydrolase</keyword>
<keyword evidence="18" id="KW-0863">Zinc-finger</keyword>
<evidence type="ECO:0000256" key="12">
    <source>
        <dbReference type="ARBA" id="ARBA00023295"/>
    </source>
</evidence>
<evidence type="ECO:0000256" key="10">
    <source>
        <dbReference type="ARBA" id="ARBA00023180"/>
    </source>
</evidence>
<evidence type="ECO:0000256" key="15">
    <source>
        <dbReference type="ARBA" id="ARBA00078013"/>
    </source>
</evidence>
<keyword evidence="12" id="KW-0326">Glycosidase</keyword>
<dbReference type="PRINTS" id="PR00133">
    <property type="entry name" value="GLHYDRLASE3"/>
</dbReference>
<evidence type="ECO:0000256" key="7">
    <source>
        <dbReference type="ARBA" id="ARBA00022729"/>
    </source>
</evidence>
<keyword evidence="19" id="KW-0472">Membrane</keyword>